<dbReference type="PANTHER" id="PTHR36766:SF30">
    <property type="entry name" value="TIR-NBS TYPE DISEASE RESISTANCE PROTEIN-RELATED"/>
    <property type="match status" value="1"/>
</dbReference>
<keyword evidence="4" id="KW-1185">Reference proteome</keyword>
<dbReference type="InterPro" id="IPR002182">
    <property type="entry name" value="NB-ARC"/>
</dbReference>
<sequence length="330" mass="37412">MIPDTGKGFLISDDIVSQYLRRKFSSILQDAESDRSSPSHIISRFRSIERTLDFMSEGNTSPIPADLLYKLIHTLSECRILSHHRHQAAASKKGFFWVITVRPLSQFFSLKKLKKQLDEIEYSLKNPAQPDQNGGPSSSPPELVIQQTYPVRDASRIIGFESKAKEIEDRLINNSCTVGLTPIGITGRCGCGKTTLAQKVFSSPRIQEEFSPRIWVCLSKMLFEQKGTDTRVRVLNYILEEIGYDLSELDYSDFSLNELLEKLRGGLMGKRYLIVLDDAWRVDEWYADLGHSLPRWSQFFTDGLPKGSGGGVIVTSRRENVIRRMVGGRM</sequence>
<gene>
    <name evidence="3" type="ORF">CDL12_03638</name>
</gene>
<reference evidence="4" key="1">
    <citation type="journal article" date="2018" name="Gigascience">
        <title>Genome assembly of the Pink Ipe (Handroanthus impetiginosus, Bignoniaceae), a highly valued, ecologically keystone Neotropical timber forest tree.</title>
        <authorList>
            <person name="Silva-Junior O.B."/>
            <person name="Grattapaglia D."/>
            <person name="Novaes E."/>
            <person name="Collevatti R.G."/>
        </authorList>
    </citation>
    <scope>NUCLEOTIDE SEQUENCE [LARGE SCALE GENOMIC DNA]</scope>
    <source>
        <strain evidence="4">cv. UFG-1</strain>
    </source>
</reference>
<dbReference type="OrthoDB" id="1900634at2759"/>
<dbReference type="PANTHER" id="PTHR36766">
    <property type="entry name" value="PLANT BROAD-SPECTRUM MILDEW RESISTANCE PROTEIN RPW8"/>
    <property type="match status" value="1"/>
</dbReference>
<comment type="caution">
    <text evidence="3">The sequence shown here is derived from an EMBL/GenBank/DDBJ whole genome shotgun (WGS) entry which is preliminary data.</text>
</comment>
<dbReference type="Proteomes" id="UP000231279">
    <property type="component" value="Unassembled WGS sequence"/>
</dbReference>
<dbReference type="EMBL" id="NKXS01000538">
    <property type="protein sequence ID" value="PIN23647.1"/>
    <property type="molecule type" value="Genomic_DNA"/>
</dbReference>
<name>A0A2G9I1K3_9LAMI</name>
<evidence type="ECO:0000313" key="3">
    <source>
        <dbReference type="EMBL" id="PIN23647.1"/>
    </source>
</evidence>
<proteinExistence type="predicted"/>
<dbReference type="Pfam" id="PF00931">
    <property type="entry name" value="NB-ARC"/>
    <property type="match status" value="1"/>
</dbReference>
<dbReference type="SUPFAM" id="SSF52540">
    <property type="entry name" value="P-loop containing nucleoside triphosphate hydrolases"/>
    <property type="match status" value="1"/>
</dbReference>
<dbReference type="GO" id="GO:0043531">
    <property type="term" value="F:ADP binding"/>
    <property type="evidence" value="ECO:0007669"/>
    <property type="project" value="InterPro"/>
</dbReference>
<evidence type="ECO:0000259" key="2">
    <source>
        <dbReference type="Pfam" id="PF00931"/>
    </source>
</evidence>
<keyword evidence="1" id="KW-0611">Plant defense</keyword>
<evidence type="ECO:0000256" key="1">
    <source>
        <dbReference type="ARBA" id="ARBA00022821"/>
    </source>
</evidence>
<dbReference type="InterPro" id="IPR027417">
    <property type="entry name" value="P-loop_NTPase"/>
</dbReference>
<organism evidence="3 4">
    <name type="scientific">Handroanthus impetiginosus</name>
    <dbReference type="NCBI Taxonomy" id="429701"/>
    <lineage>
        <taxon>Eukaryota</taxon>
        <taxon>Viridiplantae</taxon>
        <taxon>Streptophyta</taxon>
        <taxon>Embryophyta</taxon>
        <taxon>Tracheophyta</taxon>
        <taxon>Spermatophyta</taxon>
        <taxon>Magnoliopsida</taxon>
        <taxon>eudicotyledons</taxon>
        <taxon>Gunneridae</taxon>
        <taxon>Pentapetalae</taxon>
        <taxon>asterids</taxon>
        <taxon>lamiids</taxon>
        <taxon>Lamiales</taxon>
        <taxon>Bignoniaceae</taxon>
        <taxon>Crescentiina</taxon>
        <taxon>Tabebuia alliance</taxon>
        <taxon>Handroanthus</taxon>
    </lineage>
</organism>
<feature type="domain" description="NB-ARC" evidence="2">
    <location>
        <begin position="162"/>
        <end position="325"/>
    </location>
</feature>
<dbReference type="STRING" id="429701.A0A2G9I1K3"/>
<dbReference type="GO" id="GO:0006952">
    <property type="term" value="P:defense response"/>
    <property type="evidence" value="ECO:0007669"/>
    <property type="project" value="UniProtKB-KW"/>
</dbReference>
<dbReference type="AlphaFoldDB" id="A0A2G9I1K3"/>
<accession>A0A2G9I1K3</accession>
<dbReference type="PRINTS" id="PR00364">
    <property type="entry name" value="DISEASERSIST"/>
</dbReference>
<protein>
    <recommendedName>
        <fullName evidence="2">NB-ARC domain-containing protein</fullName>
    </recommendedName>
</protein>
<evidence type="ECO:0000313" key="4">
    <source>
        <dbReference type="Proteomes" id="UP000231279"/>
    </source>
</evidence>
<dbReference type="Gene3D" id="3.40.50.300">
    <property type="entry name" value="P-loop containing nucleotide triphosphate hydrolases"/>
    <property type="match status" value="1"/>
</dbReference>